<reference evidence="1" key="1">
    <citation type="journal article" date="2020" name="Nature">
        <title>Giant virus diversity and host interactions through global metagenomics.</title>
        <authorList>
            <person name="Schulz F."/>
            <person name="Roux S."/>
            <person name="Paez-Espino D."/>
            <person name="Jungbluth S."/>
            <person name="Walsh D.A."/>
            <person name="Denef V.J."/>
            <person name="McMahon K.D."/>
            <person name="Konstantinidis K.T."/>
            <person name="Eloe-Fadrosh E.A."/>
            <person name="Kyrpides N.C."/>
            <person name="Woyke T."/>
        </authorList>
    </citation>
    <scope>NUCLEOTIDE SEQUENCE</scope>
    <source>
        <strain evidence="1">GVMAG-M-3300018416-45</strain>
    </source>
</reference>
<accession>A0A6C0BRH5</accession>
<proteinExistence type="predicted"/>
<protein>
    <submittedName>
        <fullName evidence="1">Uncharacterized protein</fullName>
    </submittedName>
</protein>
<evidence type="ECO:0000313" key="1">
    <source>
        <dbReference type="EMBL" id="QHS94582.1"/>
    </source>
</evidence>
<dbReference type="AlphaFoldDB" id="A0A6C0BRH5"/>
<name>A0A6C0BRH5_9ZZZZ</name>
<dbReference type="EMBL" id="MN739226">
    <property type="protein sequence ID" value="QHS94582.1"/>
    <property type="molecule type" value="Genomic_DNA"/>
</dbReference>
<sequence length="132" mass="15413">MDTTMTPLDRINIDLLGKRRSTNNECNLVPQDKINEHMESIIKIFYDLLENRNDLYYKLIPSFNEFVHDAISHINDMKDVKEINMEIDSIHEEDTELDVSRTNRLLYMPHIATGSSNKMLCFIRKIDGASHS</sequence>
<organism evidence="1">
    <name type="scientific">viral metagenome</name>
    <dbReference type="NCBI Taxonomy" id="1070528"/>
    <lineage>
        <taxon>unclassified sequences</taxon>
        <taxon>metagenomes</taxon>
        <taxon>organismal metagenomes</taxon>
    </lineage>
</organism>